<dbReference type="PANTHER" id="PTHR37312:SF1">
    <property type="entry name" value="MEMBRANE-BOUND ACYLTRANSFERASE YKRP-RELATED"/>
    <property type="match status" value="1"/>
</dbReference>
<dbReference type="InterPro" id="IPR052734">
    <property type="entry name" value="Nod_factor_acetyltransferase"/>
</dbReference>
<dbReference type="GO" id="GO:0016746">
    <property type="term" value="F:acyltransferase activity"/>
    <property type="evidence" value="ECO:0007669"/>
    <property type="project" value="UniProtKB-KW"/>
</dbReference>
<feature type="transmembrane region" description="Helical" evidence="1">
    <location>
        <begin position="167"/>
        <end position="188"/>
    </location>
</feature>
<feature type="domain" description="Acyltransferase 3" evidence="2">
    <location>
        <begin position="8"/>
        <end position="255"/>
    </location>
</feature>
<evidence type="ECO:0000313" key="3">
    <source>
        <dbReference type="EMBL" id="MDN0048985.1"/>
    </source>
</evidence>
<keyword evidence="1" id="KW-0472">Membrane</keyword>
<feature type="transmembrane region" description="Helical" evidence="1">
    <location>
        <begin position="34"/>
        <end position="51"/>
    </location>
</feature>
<dbReference type="PANTHER" id="PTHR37312">
    <property type="entry name" value="MEMBRANE-BOUND ACYLTRANSFERASE YKRP-RELATED"/>
    <property type="match status" value="1"/>
</dbReference>
<feature type="transmembrane region" description="Helical" evidence="1">
    <location>
        <begin position="144"/>
        <end position="161"/>
    </location>
</feature>
<reference evidence="3" key="1">
    <citation type="submission" date="2023-06" db="EMBL/GenBank/DDBJ databases">
        <authorList>
            <person name="Zeman M."/>
            <person name="Kubasova T."/>
            <person name="Jahodarova E."/>
            <person name="Nykrynova M."/>
            <person name="Rychlik I."/>
        </authorList>
    </citation>
    <scope>NUCLEOTIDE SEQUENCE</scope>
    <source>
        <strain evidence="3">84_SSukc20</strain>
    </source>
</reference>
<dbReference type="InterPro" id="IPR002656">
    <property type="entry name" value="Acyl_transf_3_dom"/>
</dbReference>
<protein>
    <submittedName>
        <fullName evidence="3">Acyltransferase family protein</fullName>
    </submittedName>
</protein>
<dbReference type="Proteomes" id="UP001167871">
    <property type="component" value="Unassembled WGS sequence"/>
</dbReference>
<name>A0ABT7X4G8_9BACE</name>
<keyword evidence="4" id="KW-1185">Reference proteome</keyword>
<keyword evidence="3" id="KW-0808">Transferase</keyword>
<keyword evidence="1" id="KW-0812">Transmembrane</keyword>
<proteinExistence type="predicted"/>
<dbReference type="RefSeq" id="WP_301639307.1">
    <property type="nucleotide sequence ID" value="NZ_JAUEII010000010.1"/>
</dbReference>
<sequence length="264" mass="31048">MENKRLSEIDILRGFAIFLVVLGHITHISELRNYIWGFHIPIFFFISGLLFNETKYDSFLTFFKHKIKNLVIPYTFFYLITFCYYILIESHIRGEESPFKLFTGLFYGSYYDNFMYFNGALWFLPCLFSIEIIGYSLKYIQHKFLQIFLSIIIYCIGIILIKNNIVWLPWGINAALCGFIYYSCGFCCKNILHSIFDRKYLNVVLITLCIVLQTFLFPFPSADLASGKISNYILYIPISIIGITLFLSFSCLIKRNKVLESIWE</sequence>
<feature type="transmembrane region" description="Helical" evidence="1">
    <location>
        <begin position="114"/>
        <end position="137"/>
    </location>
</feature>
<gene>
    <name evidence="3" type="ORF">QVO10_06220</name>
</gene>
<dbReference type="Pfam" id="PF01757">
    <property type="entry name" value="Acyl_transf_3"/>
    <property type="match status" value="1"/>
</dbReference>
<comment type="caution">
    <text evidence="3">The sequence shown here is derived from an EMBL/GenBank/DDBJ whole genome shotgun (WGS) entry which is preliminary data.</text>
</comment>
<feature type="transmembrane region" description="Helical" evidence="1">
    <location>
        <begin position="12"/>
        <end position="28"/>
    </location>
</feature>
<feature type="transmembrane region" description="Helical" evidence="1">
    <location>
        <begin position="71"/>
        <end position="88"/>
    </location>
</feature>
<feature type="transmembrane region" description="Helical" evidence="1">
    <location>
        <begin position="200"/>
        <end position="220"/>
    </location>
</feature>
<accession>A0ABT7X4G8</accession>
<keyword evidence="3" id="KW-0012">Acyltransferase</keyword>
<evidence type="ECO:0000256" key="1">
    <source>
        <dbReference type="SAM" id="Phobius"/>
    </source>
</evidence>
<evidence type="ECO:0000313" key="4">
    <source>
        <dbReference type="Proteomes" id="UP001167871"/>
    </source>
</evidence>
<dbReference type="EMBL" id="JAUEII010000010">
    <property type="protein sequence ID" value="MDN0048985.1"/>
    <property type="molecule type" value="Genomic_DNA"/>
</dbReference>
<organism evidence="3 4">
    <name type="scientific">Bacteroides gallinaceum</name>
    <dbReference type="NCBI Taxonomy" id="1462571"/>
    <lineage>
        <taxon>Bacteria</taxon>
        <taxon>Pseudomonadati</taxon>
        <taxon>Bacteroidota</taxon>
        <taxon>Bacteroidia</taxon>
        <taxon>Bacteroidales</taxon>
        <taxon>Bacteroidaceae</taxon>
        <taxon>Bacteroides</taxon>
    </lineage>
</organism>
<reference evidence="3" key="2">
    <citation type="submission" date="2024-05" db="EMBL/GenBank/DDBJ databases">
        <title>Identification and characterization of horizontal gene transfer across gut microbiota members of farm animals based on homology search.</title>
        <authorList>
            <person name="Schwarzerova J."/>
            <person name="Nykrynova M."/>
            <person name="Jureckova K."/>
            <person name="Cejkova D."/>
            <person name="Rychlik I."/>
        </authorList>
    </citation>
    <scope>NUCLEOTIDE SEQUENCE</scope>
    <source>
        <strain evidence="3">84_SSukc20</strain>
    </source>
</reference>
<keyword evidence="1" id="KW-1133">Transmembrane helix</keyword>
<feature type="transmembrane region" description="Helical" evidence="1">
    <location>
        <begin position="232"/>
        <end position="253"/>
    </location>
</feature>
<evidence type="ECO:0000259" key="2">
    <source>
        <dbReference type="Pfam" id="PF01757"/>
    </source>
</evidence>